<evidence type="ECO:0000256" key="8">
    <source>
        <dbReference type="ARBA" id="ARBA00023136"/>
    </source>
</evidence>
<proteinExistence type="inferred from homology"/>
<dbReference type="STRING" id="56780.SYN_01761"/>
<evidence type="ECO:0000256" key="11">
    <source>
        <dbReference type="SAM" id="Phobius"/>
    </source>
</evidence>
<dbReference type="GO" id="GO:0015628">
    <property type="term" value="P:protein secretion by the type II secretion system"/>
    <property type="evidence" value="ECO:0007669"/>
    <property type="project" value="InterPro"/>
</dbReference>
<sequence>MIVYAGMFVSFRGRKMTRYRERGFTLVELMIVIVVIGILAAIAAPNYQSFMAQRRLNGAARQIMSDLMAARMQAVSQNRSIKVSFPTTAGGTYTYDADDTNSPTYAVKNIQTGYGYYDVTVLATNNIIFLSNGTASPSGCGTATVTNAIGSRDIKVSSAGRVRIDATSS</sequence>
<evidence type="ECO:0000256" key="7">
    <source>
        <dbReference type="ARBA" id="ARBA00022989"/>
    </source>
</evidence>
<evidence type="ECO:0000313" key="14">
    <source>
        <dbReference type="Proteomes" id="UP000001933"/>
    </source>
</evidence>
<keyword evidence="14" id="KW-1185">Reference proteome</keyword>
<dbReference type="EMBL" id="CP000252">
    <property type="protein sequence ID" value="ABC78217.1"/>
    <property type="molecule type" value="Genomic_DNA"/>
</dbReference>
<dbReference type="PANTHER" id="PTHR30093:SF41">
    <property type="entry name" value="TYPE II SECRETION SYSTEM PROTEIN H"/>
    <property type="match status" value="1"/>
</dbReference>
<dbReference type="AlphaFoldDB" id="Q2LVV8"/>
<dbReference type="InParanoid" id="Q2LVV8"/>
<evidence type="ECO:0000256" key="6">
    <source>
        <dbReference type="ARBA" id="ARBA00022692"/>
    </source>
</evidence>
<protein>
    <recommendedName>
        <fullName evidence="2">Type II secretion system protein H</fullName>
    </recommendedName>
    <alternativeName>
        <fullName evidence="10">General secretion pathway protein H</fullName>
    </alternativeName>
</protein>
<keyword evidence="5" id="KW-0997">Cell inner membrane</keyword>
<comment type="similarity">
    <text evidence="9">Belongs to the GSP H family.</text>
</comment>
<evidence type="ECO:0000256" key="5">
    <source>
        <dbReference type="ARBA" id="ARBA00022519"/>
    </source>
</evidence>
<dbReference type="NCBIfam" id="TIGR02532">
    <property type="entry name" value="IV_pilin_GFxxxE"/>
    <property type="match status" value="1"/>
</dbReference>
<accession>Q2LVV8</accession>
<feature type="domain" description="General secretion pathway GspH" evidence="12">
    <location>
        <begin position="59"/>
        <end position="160"/>
    </location>
</feature>
<dbReference type="PANTHER" id="PTHR30093">
    <property type="entry name" value="GENERAL SECRETION PATHWAY PROTEIN G"/>
    <property type="match status" value="1"/>
</dbReference>
<dbReference type="Pfam" id="PF07963">
    <property type="entry name" value="N_methyl"/>
    <property type="match status" value="1"/>
</dbReference>
<organism evidence="13 14">
    <name type="scientific">Syntrophus aciditrophicus (strain SB)</name>
    <dbReference type="NCBI Taxonomy" id="56780"/>
    <lineage>
        <taxon>Bacteria</taxon>
        <taxon>Pseudomonadati</taxon>
        <taxon>Thermodesulfobacteriota</taxon>
        <taxon>Syntrophia</taxon>
        <taxon>Syntrophales</taxon>
        <taxon>Syntrophaceae</taxon>
        <taxon>Syntrophus</taxon>
    </lineage>
</organism>
<keyword evidence="7 11" id="KW-1133">Transmembrane helix</keyword>
<comment type="subcellular location">
    <subcellularLocation>
        <location evidence="1">Cell inner membrane</location>
        <topology evidence="1">Single-pass membrane protein</topology>
    </subcellularLocation>
</comment>
<dbReference type="InterPro" id="IPR022346">
    <property type="entry name" value="T2SS_GspH"/>
</dbReference>
<dbReference type="InterPro" id="IPR045584">
    <property type="entry name" value="Pilin-like"/>
</dbReference>
<keyword evidence="4" id="KW-0488">Methylation</keyword>
<keyword evidence="6 11" id="KW-0812">Transmembrane</keyword>
<keyword evidence="8 11" id="KW-0472">Membrane</keyword>
<dbReference type="KEGG" id="sat:SYN_01761"/>
<gene>
    <name evidence="13" type="ORF">SYN_01761</name>
</gene>
<evidence type="ECO:0000256" key="3">
    <source>
        <dbReference type="ARBA" id="ARBA00022475"/>
    </source>
</evidence>
<name>Q2LVV8_SYNAS</name>
<dbReference type="eggNOG" id="COG4970">
    <property type="taxonomic scope" value="Bacteria"/>
</dbReference>
<reference evidence="13 14" key="1">
    <citation type="journal article" date="2007" name="Proc. Natl. Acad. Sci. U.S.A.">
        <title>The genome of Syntrophus aciditrophicus: life at the thermodynamic limit of microbial growth.</title>
        <authorList>
            <person name="McInerney M.J."/>
            <person name="Rohlin L."/>
            <person name="Mouttaki H."/>
            <person name="Kim U."/>
            <person name="Krupp R.S."/>
            <person name="Rios-Hernandez L."/>
            <person name="Sieber J."/>
            <person name="Struchtemeyer C.G."/>
            <person name="Bhattacharyya A."/>
            <person name="Campbell J.W."/>
            <person name="Gunsalus R.P."/>
        </authorList>
    </citation>
    <scope>NUCLEOTIDE SEQUENCE [LARGE SCALE GENOMIC DNA]</scope>
    <source>
        <strain evidence="13 14">SB</strain>
    </source>
</reference>
<feature type="transmembrane region" description="Helical" evidence="11">
    <location>
        <begin position="24"/>
        <end position="44"/>
    </location>
</feature>
<keyword evidence="3" id="KW-1003">Cell membrane</keyword>
<evidence type="ECO:0000256" key="9">
    <source>
        <dbReference type="ARBA" id="ARBA00025772"/>
    </source>
</evidence>
<evidence type="ECO:0000313" key="13">
    <source>
        <dbReference type="EMBL" id="ABC78217.1"/>
    </source>
</evidence>
<dbReference type="Pfam" id="PF12019">
    <property type="entry name" value="GspH"/>
    <property type="match status" value="1"/>
</dbReference>
<evidence type="ECO:0000259" key="12">
    <source>
        <dbReference type="Pfam" id="PF12019"/>
    </source>
</evidence>
<evidence type="ECO:0000256" key="1">
    <source>
        <dbReference type="ARBA" id="ARBA00004377"/>
    </source>
</evidence>
<evidence type="ECO:0000256" key="10">
    <source>
        <dbReference type="ARBA" id="ARBA00030775"/>
    </source>
</evidence>
<evidence type="ECO:0000256" key="2">
    <source>
        <dbReference type="ARBA" id="ARBA00021549"/>
    </source>
</evidence>
<dbReference type="Proteomes" id="UP000001933">
    <property type="component" value="Chromosome"/>
</dbReference>
<dbReference type="GO" id="GO:0015627">
    <property type="term" value="C:type II protein secretion system complex"/>
    <property type="evidence" value="ECO:0007669"/>
    <property type="project" value="InterPro"/>
</dbReference>
<dbReference type="PROSITE" id="PS00409">
    <property type="entry name" value="PROKAR_NTER_METHYL"/>
    <property type="match status" value="1"/>
</dbReference>
<dbReference type="GO" id="GO:0005886">
    <property type="term" value="C:plasma membrane"/>
    <property type="evidence" value="ECO:0007669"/>
    <property type="project" value="UniProtKB-SubCell"/>
</dbReference>
<dbReference type="HOGENOM" id="CLU_1577706_0_0_7"/>
<dbReference type="Gene3D" id="3.30.700.10">
    <property type="entry name" value="Glycoprotein, Type 4 Pilin"/>
    <property type="match status" value="1"/>
</dbReference>
<dbReference type="InterPro" id="IPR012902">
    <property type="entry name" value="N_methyl_site"/>
</dbReference>
<evidence type="ECO:0000256" key="4">
    <source>
        <dbReference type="ARBA" id="ARBA00022481"/>
    </source>
</evidence>
<dbReference type="SUPFAM" id="SSF54523">
    <property type="entry name" value="Pili subunits"/>
    <property type="match status" value="1"/>
</dbReference>